<evidence type="ECO:0000313" key="1">
    <source>
        <dbReference type="EMBL" id="SFB67408.1"/>
    </source>
</evidence>
<reference evidence="2" key="1">
    <citation type="submission" date="2016-10" db="EMBL/GenBank/DDBJ databases">
        <authorList>
            <person name="Varghese N."/>
            <person name="Submissions S."/>
        </authorList>
    </citation>
    <scope>NUCLEOTIDE SEQUENCE [LARGE SCALE GENOMIC DNA]</scope>
    <source>
        <strain evidence="2">ATCC 43811</strain>
    </source>
</reference>
<dbReference type="RefSeq" id="WP_143280353.1">
    <property type="nucleotide sequence ID" value="NZ_FOKY01000001.1"/>
</dbReference>
<organism evidence="1 2">
    <name type="scientific">Brevinema andersonii</name>
    <dbReference type="NCBI Taxonomy" id="34097"/>
    <lineage>
        <taxon>Bacteria</taxon>
        <taxon>Pseudomonadati</taxon>
        <taxon>Spirochaetota</taxon>
        <taxon>Spirochaetia</taxon>
        <taxon>Brevinematales</taxon>
        <taxon>Brevinemataceae</taxon>
        <taxon>Brevinema</taxon>
    </lineage>
</organism>
<dbReference type="OrthoDB" id="5740359at2"/>
<dbReference type="AlphaFoldDB" id="A0A1I1D2S3"/>
<protein>
    <submittedName>
        <fullName evidence="1">Uncharacterized protein</fullName>
    </submittedName>
</protein>
<dbReference type="Proteomes" id="UP000240042">
    <property type="component" value="Unassembled WGS sequence"/>
</dbReference>
<proteinExistence type="predicted"/>
<evidence type="ECO:0000313" key="2">
    <source>
        <dbReference type="Proteomes" id="UP000240042"/>
    </source>
</evidence>
<name>A0A1I1D2S3_BREAD</name>
<gene>
    <name evidence="1" type="ORF">SAMN02745150_00058</name>
</gene>
<keyword evidence="2" id="KW-1185">Reference proteome</keyword>
<accession>A0A1I1D2S3</accession>
<sequence length="79" mass="8908">MTIREQYFNISKEKSLKCNTDTYSIKLEPKILSVINGLPGVKLYSVSDENYINQFVSLAPENNSVSYTPPPPNQKPLDS</sequence>
<dbReference type="EMBL" id="FOKY01000001">
    <property type="protein sequence ID" value="SFB67408.1"/>
    <property type="molecule type" value="Genomic_DNA"/>
</dbReference>